<dbReference type="CDD" id="cd04301">
    <property type="entry name" value="NAT_SF"/>
    <property type="match status" value="1"/>
</dbReference>
<keyword evidence="3" id="KW-1185">Reference proteome</keyword>
<dbReference type="STRING" id="51670.SAMN04488557_0889"/>
<dbReference type="InterPro" id="IPR016181">
    <property type="entry name" value="Acyl_CoA_acyltransferase"/>
</dbReference>
<dbReference type="RefSeq" id="WP_092864687.1">
    <property type="nucleotide sequence ID" value="NZ_FPCH01000001.1"/>
</dbReference>
<dbReference type="GO" id="GO:0016747">
    <property type="term" value="F:acyltransferase activity, transferring groups other than amino-acyl groups"/>
    <property type="evidence" value="ECO:0007669"/>
    <property type="project" value="InterPro"/>
</dbReference>
<protein>
    <submittedName>
        <fullName evidence="2">Predicted N-acetyltransferase YhbS</fullName>
    </submittedName>
</protein>
<keyword evidence="2" id="KW-0808">Transferase</keyword>
<dbReference type="Gene3D" id="3.40.630.30">
    <property type="match status" value="1"/>
</dbReference>
<proteinExistence type="predicted"/>
<dbReference type="PROSITE" id="PS51186">
    <property type="entry name" value="GNAT"/>
    <property type="match status" value="1"/>
</dbReference>
<dbReference type="OrthoDB" id="9815099at2"/>
<evidence type="ECO:0000259" key="1">
    <source>
        <dbReference type="PROSITE" id="PS51186"/>
    </source>
</evidence>
<sequence length="173" mass="18224">MSPSLVIRKARPDDIAEISKLHARVFGPGRFARSAYRVREGKGHLSRFCLVASIGNEIVASIRTTEITIGGAKGAVLLGPVAVDADHRSFGLGSKLITAGVEAARSGGAKVVVLVGDHPYYGRFGFAAVPPGQIVFPGPVNPFRILAHELEPGALASYRGLVIAEPPGEKLDY</sequence>
<dbReference type="AlphaFoldDB" id="A0A1I7MZX8"/>
<dbReference type="InterPro" id="IPR000182">
    <property type="entry name" value="GNAT_dom"/>
</dbReference>
<dbReference type="EMBL" id="FPCH01000001">
    <property type="protein sequence ID" value="SFV27954.1"/>
    <property type="molecule type" value="Genomic_DNA"/>
</dbReference>
<dbReference type="Proteomes" id="UP000199423">
    <property type="component" value="Unassembled WGS sequence"/>
</dbReference>
<gene>
    <name evidence="2" type="ORF">SAMN04488557_0889</name>
</gene>
<evidence type="ECO:0000313" key="3">
    <source>
        <dbReference type="Proteomes" id="UP000199423"/>
    </source>
</evidence>
<organism evidence="2 3">
    <name type="scientific">Hyphomicrobium facile</name>
    <dbReference type="NCBI Taxonomy" id="51670"/>
    <lineage>
        <taxon>Bacteria</taxon>
        <taxon>Pseudomonadati</taxon>
        <taxon>Pseudomonadota</taxon>
        <taxon>Alphaproteobacteria</taxon>
        <taxon>Hyphomicrobiales</taxon>
        <taxon>Hyphomicrobiaceae</taxon>
        <taxon>Hyphomicrobium</taxon>
    </lineage>
</organism>
<reference evidence="3" key="1">
    <citation type="submission" date="2016-10" db="EMBL/GenBank/DDBJ databases">
        <authorList>
            <person name="Varghese N."/>
            <person name="Submissions S."/>
        </authorList>
    </citation>
    <scope>NUCLEOTIDE SEQUENCE [LARGE SCALE GENOMIC DNA]</scope>
    <source>
        <strain evidence="3">DSM 1565</strain>
    </source>
</reference>
<evidence type="ECO:0000313" key="2">
    <source>
        <dbReference type="EMBL" id="SFV27954.1"/>
    </source>
</evidence>
<name>A0A1I7MZX8_9HYPH</name>
<dbReference type="Pfam" id="PF13527">
    <property type="entry name" value="Acetyltransf_9"/>
    <property type="match status" value="1"/>
</dbReference>
<accession>A0A1I7MZX8</accession>
<dbReference type="SUPFAM" id="SSF55729">
    <property type="entry name" value="Acyl-CoA N-acyltransferases (Nat)"/>
    <property type="match status" value="1"/>
</dbReference>
<feature type="domain" description="N-acetyltransferase" evidence="1">
    <location>
        <begin position="5"/>
        <end position="151"/>
    </location>
</feature>